<feature type="non-terminal residue" evidence="2">
    <location>
        <position position="1"/>
    </location>
</feature>
<reference evidence="2 3" key="1">
    <citation type="submission" date="2019-02" db="EMBL/GenBank/DDBJ databases">
        <title>Bacteria dissemination in different level of health care in South Africa: the effectiveness of infections prevention and control.</title>
        <authorList>
            <person name="Shobo C."/>
            <person name="Amoako D.G."/>
            <person name="Allam M."/>
            <person name="Ismail A."/>
            <person name="Bester L.A."/>
            <person name="Essack S.Y."/>
        </authorList>
    </citation>
    <scope>NUCLEOTIDE SEQUENCE [LARGE SCALE GENOMIC DNA]</scope>
    <source>
        <strain evidence="2 3">2SIL2</strain>
    </source>
</reference>
<feature type="transmembrane region" description="Helical" evidence="1">
    <location>
        <begin position="17"/>
        <end position="35"/>
    </location>
</feature>
<feature type="transmembrane region" description="Helical" evidence="1">
    <location>
        <begin position="167"/>
        <end position="185"/>
    </location>
</feature>
<feature type="transmembrane region" description="Helical" evidence="1">
    <location>
        <begin position="56"/>
        <end position="78"/>
    </location>
</feature>
<evidence type="ECO:0008006" key="4">
    <source>
        <dbReference type="Google" id="ProtNLM"/>
    </source>
</evidence>
<dbReference type="Proteomes" id="UP000305511">
    <property type="component" value="Unassembled WGS sequence"/>
</dbReference>
<keyword evidence="1" id="KW-0472">Membrane</keyword>
<dbReference type="EMBL" id="SIYF01000551">
    <property type="protein sequence ID" value="TKK64082.1"/>
    <property type="molecule type" value="Genomic_DNA"/>
</dbReference>
<evidence type="ECO:0000313" key="3">
    <source>
        <dbReference type="Proteomes" id="UP000305511"/>
    </source>
</evidence>
<dbReference type="AlphaFoldDB" id="A0A4U3KPK6"/>
<comment type="caution">
    <text evidence="2">The sequence shown here is derived from an EMBL/GenBank/DDBJ whole genome shotgun (WGS) entry which is preliminary data.</text>
</comment>
<name>A0A4U3KPK6_ENTFL</name>
<keyword evidence="1" id="KW-1133">Transmembrane helix</keyword>
<sequence length="233" mass="27390">INSPYSLGKILWEKPKHLLVLLPLLIILLLIIYKNKKFLYTKIQALWHLIKAHDRVVIIGSLISLFLLQLLLLTQITVPIGWDVFDNFHSITTENKDYSKIVLSLNPNNEFFFFMMYYLNKFLRFIDVTESWSNTWFSWQVVNCLFINSSLFLFYHASKRVFNPLTAFVAYSLFFLSFGLSPWLLTPYTDTAVLLFINLVFFAYSLFDQVSPPFVKYCLLLFIGIGLAWCFLM</sequence>
<keyword evidence="1" id="KW-0812">Transmembrane</keyword>
<proteinExistence type="predicted"/>
<evidence type="ECO:0000313" key="2">
    <source>
        <dbReference type="EMBL" id="TKK64082.1"/>
    </source>
</evidence>
<protein>
    <recommendedName>
        <fullName evidence="4">Glycosyltransferase RgtA/B/C/D-like domain-containing protein</fullName>
    </recommendedName>
</protein>
<feature type="transmembrane region" description="Helical" evidence="1">
    <location>
        <begin position="214"/>
        <end position="232"/>
    </location>
</feature>
<accession>A0A4U3KPK6</accession>
<gene>
    <name evidence="2" type="ORF">EY666_17135</name>
</gene>
<evidence type="ECO:0000256" key="1">
    <source>
        <dbReference type="SAM" id="Phobius"/>
    </source>
</evidence>
<organism evidence="2 3">
    <name type="scientific">Enterococcus faecalis</name>
    <name type="common">Streptococcus faecalis</name>
    <dbReference type="NCBI Taxonomy" id="1351"/>
    <lineage>
        <taxon>Bacteria</taxon>
        <taxon>Bacillati</taxon>
        <taxon>Bacillota</taxon>
        <taxon>Bacilli</taxon>
        <taxon>Lactobacillales</taxon>
        <taxon>Enterococcaceae</taxon>
        <taxon>Enterococcus</taxon>
    </lineage>
</organism>
<feature type="transmembrane region" description="Helical" evidence="1">
    <location>
        <begin position="136"/>
        <end position="155"/>
    </location>
</feature>
<feature type="non-terminal residue" evidence="2">
    <location>
        <position position="233"/>
    </location>
</feature>